<feature type="chain" id="PRO_5040991499" evidence="1">
    <location>
        <begin position="27"/>
        <end position="306"/>
    </location>
</feature>
<dbReference type="EMBL" id="JAMRXG010000009">
    <property type="protein sequence ID" value="MCM6775990.1"/>
    <property type="molecule type" value="Genomic_DNA"/>
</dbReference>
<keyword evidence="4" id="KW-1185">Reference proteome</keyword>
<reference evidence="3" key="1">
    <citation type="submission" date="2022-06" db="EMBL/GenBank/DDBJ databases">
        <title>Novel species in genus nocardia.</title>
        <authorList>
            <person name="Li F."/>
        </authorList>
    </citation>
    <scope>NUCLEOTIDE SEQUENCE</scope>
    <source>
        <strain evidence="3">CDC141</strain>
    </source>
</reference>
<gene>
    <name evidence="3" type="ORF">NDR86_21140</name>
</gene>
<feature type="domain" description="AB hydrolase-1" evidence="2">
    <location>
        <begin position="50"/>
        <end position="186"/>
    </location>
</feature>
<accession>A0A9X2IZG0</accession>
<dbReference type="AlphaFoldDB" id="A0A9X2IZG0"/>
<keyword evidence="3" id="KW-0378">Hydrolase</keyword>
<dbReference type="InterPro" id="IPR029058">
    <property type="entry name" value="AB_hydrolase_fold"/>
</dbReference>
<dbReference type="GO" id="GO:0016787">
    <property type="term" value="F:hydrolase activity"/>
    <property type="evidence" value="ECO:0007669"/>
    <property type="project" value="UniProtKB-KW"/>
</dbReference>
<proteinExistence type="predicted"/>
<keyword evidence="1" id="KW-0732">Signal</keyword>
<feature type="signal peptide" evidence="1">
    <location>
        <begin position="1"/>
        <end position="26"/>
    </location>
</feature>
<dbReference type="Pfam" id="PF00561">
    <property type="entry name" value="Abhydrolase_1"/>
    <property type="match status" value="1"/>
</dbReference>
<dbReference type="SUPFAM" id="SSF53474">
    <property type="entry name" value="alpha/beta-Hydrolases"/>
    <property type="match status" value="1"/>
</dbReference>
<dbReference type="Proteomes" id="UP001139157">
    <property type="component" value="Unassembled WGS sequence"/>
</dbReference>
<dbReference type="InterPro" id="IPR000073">
    <property type="entry name" value="AB_hydrolase_1"/>
</dbReference>
<dbReference type="PANTHER" id="PTHR37946">
    <property type="entry name" value="SLL1969 PROTEIN"/>
    <property type="match status" value="1"/>
</dbReference>
<protein>
    <submittedName>
        <fullName evidence="3">Alpha/beta fold hydrolase</fullName>
    </submittedName>
</protein>
<evidence type="ECO:0000259" key="2">
    <source>
        <dbReference type="Pfam" id="PF00561"/>
    </source>
</evidence>
<dbReference type="Gene3D" id="3.40.50.1820">
    <property type="entry name" value="alpha/beta hydrolase"/>
    <property type="match status" value="1"/>
</dbReference>
<sequence length="306" mass="31300">MRHPIRRLAALLAPLAAALIALPPNAAAVEIPDVPGANDFTCRPAAGKQNPVVLVHGSATDAVRSFGVLAPALRAEGYCVYAANLGRTQSLASNASAPANPAWPGLGPIGAALSGRTLFGVADLATSAAELAAFVTTVRATTGAERVALVGHSTGGNIIRQYLKAHPNETAAVVTLGTPYRGSDFAELPAKYPDLASLGLDGPHIAAQVFGSAGVQQTAGSAVLSQLNRPAETVPGIRYTAIASRDDEVITPTDTALLAAPTEVDRNVWVQDGCPDRKVDHSYLLADRHALALVAAALADAPPPPC</sequence>
<dbReference type="RefSeq" id="WP_251914301.1">
    <property type="nucleotide sequence ID" value="NZ_JAMRXG010000009.1"/>
</dbReference>
<comment type="caution">
    <text evidence="3">The sequence shown here is derived from an EMBL/GenBank/DDBJ whole genome shotgun (WGS) entry which is preliminary data.</text>
</comment>
<evidence type="ECO:0000313" key="4">
    <source>
        <dbReference type="Proteomes" id="UP001139157"/>
    </source>
</evidence>
<name>A0A9X2IZG0_9NOCA</name>
<dbReference type="PANTHER" id="PTHR37946:SF1">
    <property type="entry name" value="SLL1969 PROTEIN"/>
    <property type="match status" value="1"/>
</dbReference>
<organism evidence="3 4">
    <name type="scientific">Nocardia pulmonis</name>
    <dbReference type="NCBI Taxonomy" id="2951408"/>
    <lineage>
        <taxon>Bacteria</taxon>
        <taxon>Bacillati</taxon>
        <taxon>Actinomycetota</taxon>
        <taxon>Actinomycetes</taxon>
        <taxon>Mycobacteriales</taxon>
        <taxon>Nocardiaceae</taxon>
        <taxon>Nocardia</taxon>
    </lineage>
</organism>
<evidence type="ECO:0000313" key="3">
    <source>
        <dbReference type="EMBL" id="MCM6775990.1"/>
    </source>
</evidence>
<evidence type="ECO:0000256" key="1">
    <source>
        <dbReference type="SAM" id="SignalP"/>
    </source>
</evidence>